<keyword evidence="2" id="KW-0812">Transmembrane</keyword>
<dbReference type="RefSeq" id="WP_089329238.1">
    <property type="nucleotide sequence ID" value="NZ_FZOR01000034.1"/>
</dbReference>
<evidence type="ECO:0000313" key="4">
    <source>
        <dbReference type="Proteomes" id="UP000198318"/>
    </source>
</evidence>
<evidence type="ECO:0000313" key="3">
    <source>
        <dbReference type="EMBL" id="SNT48072.1"/>
    </source>
</evidence>
<proteinExistence type="predicted"/>
<feature type="compositionally biased region" description="Gly residues" evidence="1">
    <location>
        <begin position="31"/>
        <end position="47"/>
    </location>
</feature>
<reference evidence="3 4" key="1">
    <citation type="submission" date="2017-06" db="EMBL/GenBank/DDBJ databases">
        <authorList>
            <person name="Kim H.J."/>
            <person name="Triplett B.A."/>
        </authorList>
    </citation>
    <scope>NUCLEOTIDE SEQUENCE [LARGE SCALE GENOMIC DNA]</scope>
    <source>
        <strain evidence="3 4">DSM 44715</strain>
    </source>
</reference>
<accession>A0A239N0V4</accession>
<sequence length="350" mass="34574">MAESLRWSGSRREPDQPDEADAPGTGADGAEQGGAGLGGVGQGGAEQGGAAPAPWGGKRPWWSAESGGTGPLPSLGTGGHPMVGGSGAFPQVGGTGGHPAVGTGGHPAVGTGGHPAVGTGGHPAVGTGGHPVVVDGTGPLPPVPPAPAPVRRRRVPRLLLVSGAAVVAAVALMAGALAFRTGTGVARDTPTAELPAPKKVITAGAVAGGLRKDALTPPRESAAYPFIAGAVEAGGVPAGEHGTAVYGGEQARKLNVLFMGGTGAVGDPAAYLRKARPTTFIAGQEAVAGGKGAKAFCGTFAVLAETHAYCAWATRDSYGFVATNRATPHPQFPLLADVMRRIRRDVERPK</sequence>
<feature type="region of interest" description="Disordered" evidence="1">
    <location>
        <begin position="1"/>
        <end position="130"/>
    </location>
</feature>
<dbReference type="EMBL" id="FZOR01000034">
    <property type="protein sequence ID" value="SNT48072.1"/>
    <property type="molecule type" value="Genomic_DNA"/>
</dbReference>
<keyword evidence="4" id="KW-1185">Reference proteome</keyword>
<keyword evidence="2" id="KW-0472">Membrane</keyword>
<name>A0A239N0V4_9ACTN</name>
<dbReference type="AlphaFoldDB" id="A0A239N0V4"/>
<dbReference type="OrthoDB" id="3464836at2"/>
<feature type="compositionally biased region" description="Gly residues" evidence="1">
    <location>
        <begin position="76"/>
        <end position="129"/>
    </location>
</feature>
<evidence type="ECO:0000256" key="1">
    <source>
        <dbReference type="SAM" id="MobiDB-lite"/>
    </source>
</evidence>
<dbReference type="Proteomes" id="UP000198318">
    <property type="component" value="Unassembled WGS sequence"/>
</dbReference>
<organism evidence="3 4">
    <name type="scientific">Actinomadura meyerae</name>
    <dbReference type="NCBI Taxonomy" id="240840"/>
    <lineage>
        <taxon>Bacteria</taxon>
        <taxon>Bacillati</taxon>
        <taxon>Actinomycetota</taxon>
        <taxon>Actinomycetes</taxon>
        <taxon>Streptosporangiales</taxon>
        <taxon>Thermomonosporaceae</taxon>
        <taxon>Actinomadura</taxon>
    </lineage>
</organism>
<feature type="transmembrane region" description="Helical" evidence="2">
    <location>
        <begin position="158"/>
        <end position="179"/>
    </location>
</feature>
<evidence type="ECO:0000256" key="2">
    <source>
        <dbReference type="SAM" id="Phobius"/>
    </source>
</evidence>
<gene>
    <name evidence="3" type="ORF">SAMN05443665_103435</name>
</gene>
<keyword evidence="2" id="KW-1133">Transmembrane helix</keyword>
<protein>
    <submittedName>
        <fullName evidence="3">Uncharacterized protein</fullName>
    </submittedName>
</protein>
<feature type="compositionally biased region" description="Low complexity" evidence="1">
    <location>
        <begin position="48"/>
        <end position="57"/>
    </location>
</feature>